<organism evidence="1 2">
    <name type="scientific">Ephemerocybe angulata</name>
    <dbReference type="NCBI Taxonomy" id="980116"/>
    <lineage>
        <taxon>Eukaryota</taxon>
        <taxon>Fungi</taxon>
        <taxon>Dikarya</taxon>
        <taxon>Basidiomycota</taxon>
        <taxon>Agaricomycotina</taxon>
        <taxon>Agaricomycetes</taxon>
        <taxon>Agaricomycetidae</taxon>
        <taxon>Agaricales</taxon>
        <taxon>Agaricineae</taxon>
        <taxon>Psathyrellaceae</taxon>
        <taxon>Ephemerocybe</taxon>
    </lineage>
</organism>
<comment type="caution">
    <text evidence="1">The sequence shown here is derived from an EMBL/GenBank/DDBJ whole genome shotgun (WGS) entry which is preliminary data.</text>
</comment>
<evidence type="ECO:0000313" key="2">
    <source>
        <dbReference type="Proteomes" id="UP000541558"/>
    </source>
</evidence>
<dbReference type="Proteomes" id="UP000541558">
    <property type="component" value="Unassembled WGS sequence"/>
</dbReference>
<dbReference type="Gene3D" id="6.10.110.10">
    <property type="match status" value="1"/>
</dbReference>
<dbReference type="EMBL" id="JAACJK010000175">
    <property type="protein sequence ID" value="KAF5319005.1"/>
    <property type="molecule type" value="Genomic_DNA"/>
</dbReference>
<gene>
    <name evidence="1" type="ORF">D9611_012703</name>
</gene>
<dbReference type="OrthoDB" id="440424at2759"/>
<name>A0A8H5B997_9AGAR</name>
<dbReference type="AlphaFoldDB" id="A0A8H5B997"/>
<sequence length="199" mass="22615">MLGRLFRHTGPELNALLKGAKRSLVAYAFSTRTIRFSLHTFLREPSLRSNMATSRQITFTIPTMLGLQTSLDRFDKYLVTVHPKVTFWTCLLLIYKPKLPFQLAKIVLFIPFSILKAVLRCFGFGPGGIGKDSYAARYQRDHYGGYTPGGGSFASYQSYGATGYNDKEKDSGWFWFFMRIAYIGMILHLASEFPEQPPI</sequence>
<proteinExistence type="predicted"/>
<evidence type="ECO:0000313" key="1">
    <source>
        <dbReference type="EMBL" id="KAF5319005.1"/>
    </source>
</evidence>
<reference evidence="1 2" key="1">
    <citation type="journal article" date="2020" name="ISME J.">
        <title>Uncovering the hidden diversity of litter-decomposition mechanisms in mushroom-forming fungi.</title>
        <authorList>
            <person name="Floudas D."/>
            <person name="Bentzer J."/>
            <person name="Ahren D."/>
            <person name="Johansson T."/>
            <person name="Persson P."/>
            <person name="Tunlid A."/>
        </authorList>
    </citation>
    <scope>NUCLEOTIDE SEQUENCE [LARGE SCALE GENOMIC DNA]</scope>
    <source>
        <strain evidence="1 2">CBS 175.51</strain>
    </source>
</reference>
<keyword evidence="2" id="KW-1185">Reference proteome</keyword>
<protein>
    <submittedName>
        <fullName evidence="1">Uncharacterized protein</fullName>
    </submittedName>
</protein>
<accession>A0A8H5B997</accession>
<dbReference type="InterPro" id="IPR038213">
    <property type="entry name" value="IFI6/IFI27-like_sf"/>
</dbReference>